<sequence length="406" mass="44615">MFSLRSRSGLLRSISSLASPSTSHSSLSILKAASLARSYARITPTPSAKEPAATSLDASTILFKKYKPVSPGIRHLRRPINSHLFEGRPLRLLTVPLRKKGGRNSHGRITVRFRGGGHKQRIRVVDFMRSEPGLYDVVRIEYDPGRSAHIALVKNRDPKIVDGTKKWSYILACEGLRAGDTVQSFRSGIPDGFVAGYVDSRDKRGKALKDDPDAELDEQAAKDQSSSDALAVGILRAKTVKPGNVLPLRLIPTGTVIHCISLSPQGKGILVRSAGSFAQVVNHEESGRYTHVRLQSGEVRKVLQDCCATIGRVSNQLWKSRKLGKAGRNRWLGWRPRVRGVAMNAKDHPHGGGRGKSKSNKHPVSVWGWPTKGKRTRKPGPKGPKNSNKMVVRERPRGKEKRMGTA</sequence>
<evidence type="ECO:0000313" key="1">
    <source>
        <dbReference type="EMBL" id="KAH7926828.1"/>
    </source>
</evidence>
<name>A0ACB8BQI4_9AGAM</name>
<dbReference type="Proteomes" id="UP000790709">
    <property type="component" value="Unassembled WGS sequence"/>
</dbReference>
<accession>A0ACB8BQI4</accession>
<dbReference type="EMBL" id="MU266376">
    <property type="protein sequence ID" value="KAH7926828.1"/>
    <property type="molecule type" value="Genomic_DNA"/>
</dbReference>
<keyword evidence="2" id="KW-1185">Reference proteome</keyword>
<gene>
    <name evidence="1" type="ORF">BV22DRAFT_1062058</name>
</gene>
<evidence type="ECO:0000313" key="2">
    <source>
        <dbReference type="Proteomes" id="UP000790709"/>
    </source>
</evidence>
<proteinExistence type="predicted"/>
<comment type="caution">
    <text evidence="1">The sequence shown here is derived from an EMBL/GenBank/DDBJ whole genome shotgun (WGS) entry which is preliminary data.</text>
</comment>
<organism evidence="1 2">
    <name type="scientific">Leucogyrophana mollusca</name>
    <dbReference type="NCBI Taxonomy" id="85980"/>
    <lineage>
        <taxon>Eukaryota</taxon>
        <taxon>Fungi</taxon>
        <taxon>Dikarya</taxon>
        <taxon>Basidiomycota</taxon>
        <taxon>Agaricomycotina</taxon>
        <taxon>Agaricomycetes</taxon>
        <taxon>Agaricomycetidae</taxon>
        <taxon>Boletales</taxon>
        <taxon>Boletales incertae sedis</taxon>
        <taxon>Leucogyrophana</taxon>
    </lineage>
</organism>
<reference evidence="1" key="1">
    <citation type="journal article" date="2021" name="New Phytol.">
        <title>Evolutionary innovations through gain and loss of genes in the ectomycorrhizal Boletales.</title>
        <authorList>
            <person name="Wu G."/>
            <person name="Miyauchi S."/>
            <person name="Morin E."/>
            <person name="Kuo A."/>
            <person name="Drula E."/>
            <person name="Varga T."/>
            <person name="Kohler A."/>
            <person name="Feng B."/>
            <person name="Cao Y."/>
            <person name="Lipzen A."/>
            <person name="Daum C."/>
            <person name="Hundley H."/>
            <person name="Pangilinan J."/>
            <person name="Johnson J."/>
            <person name="Barry K."/>
            <person name="LaButti K."/>
            <person name="Ng V."/>
            <person name="Ahrendt S."/>
            <person name="Min B."/>
            <person name="Choi I.G."/>
            <person name="Park H."/>
            <person name="Plett J.M."/>
            <person name="Magnuson J."/>
            <person name="Spatafora J.W."/>
            <person name="Nagy L.G."/>
            <person name="Henrissat B."/>
            <person name="Grigoriev I.V."/>
            <person name="Yang Z.L."/>
            <person name="Xu J."/>
            <person name="Martin F.M."/>
        </authorList>
    </citation>
    <scope>NUCLEOTIDE SEQUENCE</scope>
    <source>
        <strain evidence="1">KUC20120723A-06</strain>
    </source>
</reference>
<protein>
    <submittedName>
        <fullName evidence="1">Ribosomal protein L2</fullName>
    </submittedName>
</protein>
<keyword evidence="1" id="KW-0687">Ribonucleoprotein</keyword>
<keyword evidence="1" id="KW-0689">Ribosomal protein</keyword>